<evidence type="ECO:0000313" key="3">
    <source>
        <dbReference type="EMBL" id="SIS74941.1"/>
    </source>
</evidence>
<proteinExistence type="predicted"/>
<evidence type="ECO:0000313" key="4">
    <source>
        <dbReference type="Proteomes" id="UP000186141"/>
    </source>
</evidence>
<organism evidence="3 4">
    <name type="scientific">Gemmobacter megaterium</name>
    <dbReference type="NCBI Taxonomy" id="1086013"/>
    <lineage>
        <taxon>Bacteria</taxon>
        <taxon>Pseudomonadati</taxon>
        <taxon>Pseudomonadota</taxon>
        <taxon>Alphaproteobacteria</taxon>
        <taxon>Rhodobacterales</taxon>
        <taxon>Paracoccaceae</taxon>
        <taxon>Gemmobacter</taxon>
    </lineage>
</organism>
<sequence length="128" mass="13971">MTHPPHPALFDNPETGAFWQAAAQGRLLLKSCRACGSAHWYPRAICPHCGSADTHWQDSTGQGVIYTFSVLRKAKPMTVPAYVTLDEGISLFTNIVDCDPDSLRIGQRVALRFIDGMDGTRLPAFAPA</sequence>
<dbReference type="PANTHER" id="PTHR34075">
    <property type="entry name" value="BLR3430 PROTEIN"/>
    <property type="match status" value="1"/>
</dbReference>
<dbReference type="STRING" id="1086013.SAMN05421774_10223"/>
<protein>
    <recommendedName>
        <fullName evidence="5">DNA-binding protein</fullName>
    </recommendedName>
</protein>
<evidence type="ECO:0000259" key="1">
    <source>
        <dbReference type="Pfam" id="PF01796"/>
    </source>
</evidence>
<dbReference type="Pfam" id="PF01796">
    <property type="entry name" value="OB_ChsH2_C"/>
    <property type="match status" value="1"/>
</dbReference>
<accession>A0A1N7LMI0</accession>
<dbReference type="InterPro" id="IPR052513">
    <property type="entry name" value="Thioester_dehydratase-like"/>
</dbReference>
<feature type="domain" description="ChsH2 C-terminal OB-fold" evidence="1">
    <location>
        <begin position="56"/>
        <end position="113"/>
    </location>
</feature>
<keyword evidence="4" id="KW-1185">Reference proteome</keyword>
<dbReference type="Pfam" id="PF12172">
    <property type="entry name" value="zf-ChsH2"/>
    <property type="match status" value="1"/>
</dbReference>
<reference evidence="3 4" key="1">
    <citation type="submission" date="2017-01" db="EMBL/GenBank/DDBJ databases">
        <authorList>
            <person name="Mah S.A."/>
            <person name="Swanson W.J."/>
            <person name="Moy G.W."/>
            <person name="Vacquier V.D."/>
        </authorList>
    </citation>
    <scope>NUCLEOTIDE SEQUENCE [LARGE SCALE GENOMIC DNA]</scope>
    <source>
        <strain evidence="3 4">DSM 26375</strain>
    </source>
</reference>
<evidence type="ECO:0000259" key="2">
    <source>
        <dbReference type="Pfam" id="PF12172"/>
    </source>
</evidence>
<dbReference type="PANTHER" id="PTHR34075:SF5">
    <property type="entry name" value="BLR3430 PROTEIN"/>
    <property type="match status" value="1"/>
</dbReference>
<evidence type="ECO:0008006" key="5">
    <source>
        <dbReference type="Google" id="ProtNLM"/>
    </source>
</evidence>
<dbReference type="Gene3D" id="6.10.30.10">
    <property type="match status" value="1"/>
</dbReference>
<name>A0A1N7LMI0_9RHOB</name>
<dbReference type="InterPro" id="IPR022002">
    <property type="entry name" value="ChsH2_Znr"/>
</dbReference>
<dbReference type="SUPFAM" id="SSF50249">
    <property type="entry name" value="Nucleic acid-binding proteins"/>
    <property type="match status" value="1"/>
</dbReference>
<dbReference type="InterPro" id="IPR012340">
    <property type="entry name" value="NA-bd_OB-fold"/>
</dbReference>
<gene>
    <name evidence="3" type="ORF">SAMN05421774_10223</name>
</gene>
<dbReference type="EMBL" id="FTOT01000002">
    <property type="protein sequence ID" value="SIS74941.1"/>
    <property type="molecule type" value="Genomic_DNA"/>
</dbReference>
<dbReference type="OrthoDB" id="7323764at2"/>
<feature type="domain" description="ChsH2 rubredoxin-like zinc ribbon" evidence="2">
    <location>
        <begin position="19"/>
        <end position="53"/>
    </location>
</feature>
<dbReference type="RefSeq" id="WP_076529257.1">
    <property type="nucleotide sequence ID" value="NZ_BMEH01000002.1"/>
</dbReference>
<dbReference type="InterPro" id="IPR002878">
    <property type="entry name" value="ChsH2_C"/>
</dbReference>
<dbReference type="AlphaFoldDB" id="A0A1N7LMI0"/>
<dbReference type="Proteomes" id="UP000186141">
    <property type="component" value="Unassembled WGS sequence"/>
</dbReference>